<keyword evidence="1" id="KW-0812">Transmembrane</keyword>
<dbReference type="RefSeq" id="WP_216714759.1">
    <property type="nucleotide sequence ID" value="NZ_JACVEL010000015.1"/>
</dbReference>
<dbReference type="EMBL" id="JACVEL010000015">
    <property type="protein sequence ID" value="MBC9813795.1"/>
    <property type="molecule type" value="Genomic_DNA"/>
</dbReference>
<keyword evidence="1" id="KW-0472">Membrane</keyword>
<evidence type="ECO:0000256" key="1">
    <source>
        <dbReference type="SAM" id="Phobius"/>
    </source>
</evidence>
<keyword evidence="1" id="KW-1133">Transmembrane helix</keyword>
<dbReference type="AlphaFoldDB" id="A0A8J6U2V3"/>
<dbReference type="Proteomes" id="UP000652681">
    <property type="component" value="Unassembled WGS sequence"/>
</dbReference>
<reference evidence="2" key="1">
    <citation type="submission" date="2020-09" db="EMBL/GenBank/DDBJ databases">
        <title>Taishania pollutisoli gen. nov., sp. nov., Isolated from Tetrabromobisphenol A-Contaminated Soil.</title>
        <authorList>
            <person name="Chen Q."/>
        </authorList>
    </citation>
    <scope>NUCLEOTIDE SEQUENCE</scope>
    <source>
        <strain evidence="2">CZZ-1</strain>
    </source>
</reference>
<evidence type="ECO:0000313" key="2">
    <source>
        <dbReference type="EMBL" id="MBC9813795.1"/>
    </source>
</evidence>
<keyword evidence="3" id="KW-1185">Reference proteome</keyword>
<comment type="caution">
    <text evidence="2">The sequence shown here is derived from an EMBL/GenBank/DDBJ whole genome shotgun (WGS) entry which is preliminary data.</text>
</comment>
<protein>
    <submittedName>
        <fullName evidence="2">Uncharacterized protein</fullName>
    </submittedName>
</protein>
<name>A0A8J6U2V3_9FLAO</name>
<feature type="transmembrane region" description="Helical" evidence="1">
    <location>
        <begin position="252"/>
        <end position="271"/>
    </location>
</feature>
<gene>
    <name evidence="2" type="ORF">H9Y05_15070</name>
</gene>
<proteinExistence type="predicted"/>
<organism evidence="2 3">
    <name type="scientific">Taishania pollutisoli</name>
    <dbReference type="NCBI Taxonomy" id="2766479"/>
    <lineage>
        <taxon>Bacteria</taxon>
        <taxon>Pseudomonadati</taxon>
        <taxon>Bacteroidota</taxon>
        <taxon>Flavobacteriia</taxon>
        <taxon>Flavobacteriales</taxon>
        <taxon>Crocinitomicaceae</taxon>
        <taxon>Taishania</taxon>
    </lineage>
</organism>
<accession>A0A8J6U2V3</accession>
<evidence type="ECO:0000313" key="3">
    <source>
        <dbReference type="Proteomes" id="UP000652681"/>
    </source>
</evidence>
<sequence length="505" mass="58133">MKYYAYAELSRLLNEPVRFDKLDDYIHGSTDPVLVEFLEYLKRPNAELFIGWMEQWKELREIVLKGETSGSFSDYLRVQGHTLYASFQQFVTPFLFPQLMRTAESGMLSPTLEYVTVLEPDARAIIENVIYEQISRLFTAVHQLQAQKKVTEEQLVPVIHEVVNDQITAVLNAFSKRSYVHVISYVEHCFSVLESKGCTVRLANWIVKQLQQLKLNPDHLRQLSDFQQKLRSGEVRVENKGTRMSGSWLKPVLTVGTLVVFAGLITWIIVFKPWSEHPDPQELAGGSSFTEFTVEERKHIDSLLKIIQPEPLFQYSEEQDFYIEGRELMVDARKEFSNTKVDNFYKAWEEYLLKDSMQTPQKCKELAKQITKDVLPEGFTKLSEKKNGKPTFVRNESDFAVQVLVFNDQPGAKAYYCELKKDEQVEFNMNPGEFIAVVAGKHAIPYQAATESIVFCEIDNATISSLLTSYVLKASNEYSFKFLISGTNISDFQLIDMYGVLELNR</sequence>